<evidence type="ECO:0000313" key="2">
    <source>
        <dbReference type="EMBL" id="CBI06800.1"/>
    </source>
</evidence>
<gene>
    <name evidence="2" type="ORF">CARN6_0072</name>
</gene>
<organism evidence="2">
    <name type="scientific">mine drainage metagenome</name>
    <dbReference type="NCBI Taxonomy" id="410659"/>
    <lineage>
        <taxon>unclassified sequences</taxon>
        <taxon>metagenomes</taxon>
        <taxon>ecological metagenomes</taxon>
    </lineage>
</organism>
<comment type="caution">
    <text evidence="2">The sequence shown here is derived from an EMBL/GenBank/DDBJ whole genome shotgun (WGS) entry which is preliminary data.</text>
</comment>
<name>E6QHT6_9ZZZZ</name>
<reference evidence="2" key="1">
    <citation type="submission" date="2009-10" db="EMBL/GenBank/DDBJ databases">
        <title>Diversity of trophic interactions inside an arsenic-rich microbial ecosystem.</title>
        <authorList>
            <person name="Bertin P.N."/>
            <person name="Heinrich-Salmeron A."/>
            <person name="Pelletier E."/>
            <person name="Goulhen-Chollet F."/>
            <person name="Arsene-Ploetze F."/>
            <person name="Gallien S."/>
            <person name="Calteau A."/>
            <person name="Vallenet D."/>
            <person name="Casiot C."/>
            <person name="Chane-Woon-Ming B."/>
            <person name="Giloteaux L."/>
            <person name="Barakat M."/>
            <person name="Bonnefoy V."/>
            <person name="Bruneel O."/>
            <person name="Chandler M."/>
            <person name="Cleiss J."/>
            <person name="Duran R."/>
            <person name="Elbaz-Poulichet F."/>
            <person name="Fonknechten N."/>
            <person name="Lauga B."/>
            <person name="Mornico D."/>
            <person name="Ortet P."/>
            <person name="Schaeffer C."/>
            <person name="Siguier P."/>
            <person name="Alexander Thil Smith A."/>
            <person name="Van Dorsselaer A."/>
            <person name="Weissenbach J."/>
            <person name="Medigue C."/>
            <person name="Le Paslier D."/>
        </authorList>
    </citation>
    <scope>NUCLEOTIDE SEQUENCE</scope>
</reference>
<protein>
    <submittedName>
        <fullName evidence="2">Uncharacterized protein</fullName>
    </submittedName>
</protein>
<feature type="region of interest" description="Disordered" evidence="1">
    <location>
        <begin position="1"/>
        <end position="27"/>
    </location>
</feature>
<sequence length="27" mass="2924">MGNQHSHQNVNTLTENALEGYGLSAHT</sequence>
<dbReference type="AlphaFoldDB" id="E6QHT6"/>
<feature type="compositionally biased region" description="Polar residues" evidence="1">
    <location>
        <begin position="1"/>
        <end position="15"/>
    </location>
</feature>
<accession>E6QHT6</accession>
<evidence type="ECO:0000256" key="1">
    <source>
        <dbReference type="SAM" id="MobiDB-lite"/>
    </source>
</evidence>
<dbReference type="EMBL" id="CABQ01000021">
    <property type="protein sequence ID" value="CBI06800.1"/>
    <property type="molecule type" value="Genomic_DNA"/>
</dbReference>
<proteinExistence type="predicted"/>